<evidence type="ECO:0000313" key="3">
    <source>
        <dbReference type="Proteomes" id="UP001209854"/>
    </source>
</evidence>
<dbReference type="SUPFAM" id="SSF56935">
    <property type="entry name" value="Porins"/>
    <property type="match status" value="1"/>
</dbReference>
<feature type="chain" id="PRO_5045249400" evidence="1">
    <location>
        <begin position="27"/>
        <end position="396"/>
    </location>
</feature>
<evidence type="ECO:0000313" key="2">
    <source>
        <dbReference type="EMBL" id="MCW7551399.1"/>
    </source>
</evidence>
<accession>A0ABT3MQS7</accession>
<keyword evidence="1" id="KW-0732">Signal</keyword>
<dbReference type="PROSITE" id="PS51257">
    <property type="entry name" value="PROKAR_LIPOPROTEIN"/>
    <property type="match status" value="1"/>
</dbReference>
<sequence>MKNVVCTSLSAIVVACGLSYGEAAHAARDPAYFNLGVVEVTPQLMTGLKYDDNFYRDSRSISTPVMVVKPTVDFRAISGLNEYALQFEAVNRTYTRAHAADSTDVGINGTIHHEFTSRHRLDMDGGWGSYYDEGSEVGSTGALPRYEQRKIGGTYGFGSRQAAHIDVFASYDNRGYRDTGFNDRSIVRYGSTFYYRVMPNTRALFEVSRRGLDYVDISNAGYDITNYLLGLSMDTSAKTTGFLKAGRRYRKTKASGTSTEGYTGWELGLSYQPLSYSLIQLSAGRDYGLESDNPETSDFTKGNTIDVSWRHDWTGKITSRLGWRYVDEETMNFAGTALKERKVNTFNIGLDWKIQRWFTLAFDWKYNKRRERAIQAGTFEDNYRRNTFMLSGHFSL</sequence>
<comment type="caution">
    <text evidence="2">The sequence shown here is derived from an EMBL/GenBank/DDBJ whole genome shotgun (WGS) entry which is preliminary data.</text>
</comment>
<organism evidence="2 3">
    <name type="scientific">Endozoicomonas gorgoniicola</name>
    <dbReference type="NCBI Taxonomy" id="1234144"/>
    <lineage>
        <taxon>Bacteria</taxon>
        <taxon>Pseudomonadati</taxon>
        <taxon>Pseudomonadota</taxon>
        <taxon>Gammaproteobacteria</taxon>
        <taxon>Oceanospirillales</taxon>
        <taxon>Endozoicomonadaceae</taxon>
        <taxon>Endozoicomonas</taxon>
    </lineage>
</organism>
<evidence type="ECO:0000256" key="1">
    <source>
        <dbReference type="SAM" id="SignalP"/>
    </source>
</evidence>
<dbReference type="Proteomes" id="UP001209854">
    <property type="component" value="Unassembled WGS sequence"/>
</dbReference>
<reference evidence="2 3" key="1">
    <citation type="submission" date="2022-10" db="EMBL/GenBank/DDBJ databases">
        <title>High-quality genome sequences of two octocoral-associated bacteria, Endozoicomonas euniceicola EF212 and Endozoicomonas gorgoniicola PS125.</title>
        <authorList>
            <person name="Chiou Y.-J."/>
            <person name="Chen Y.-H."/>
        </authorList>
    </citation>
    <scope>NUCLEOTIDE SEQUENCE [LARGE SCALE GENOMIC DNA]</scope>
    <source>
        <strain evidence="2 3">PS125</strain>
    </source>
</reference>
<keyword evidence="3" id="KW-1185">Reference proteome</keyword>
<feature type="signal peptide" evidence="1">
    <location>
        <begin position="1"/>
        <end position="26"/>
    </location>
</feature>
<gene>
    <name evidence="2" type="ORF">NX722_01830</name>
</gene>
<protein>
    <submittedName>
        <fullName evidence="2">Outer membrane beta-barrel protein</fullName>
    </submittedName>
</protein>
<name>A0ABT3MQS7_9GAMM</name>
<proteinExistence type="predicted"/>
<dbReference type="EMBL" id="JAPFCC010000001">
    <property type="protein sequence ID" value="MCW7551399.1"/>
    <property type="molecule type" value="Genomic_DNA"/>
</dbReference>
<dbReference type="RefSeq" id="WP_262566456.1">
    <property type="nucleotide sequence ID" value="NZ_JAPFCC010000001.1"/>
</dbReference>